<keyword evidence="2" id="KW-0808">Transferase</keyword>
<dbReference type="CDD" id="cd09274">
    <property type="entry name" value="RNase_HI_RT_Ty3"/>
    <property type="match status" value="1"/>
</dbReference>
<keyword evidence="4" id="KW-0540">Nuclease</keyword>
<keyword evidence="5" id="KW-0479">Metal-binding</keyword>
<keyword evidence="11" id="KW-0695">RNA-directed DNA polymerase</keyword>
<dbReference type="Gene3D" id="3.10.20.370">
    <property type="match status" value="1"/>
</dbReference>
<organism evidence="19">
    <name type="scientific">Fagus sylvatica</name>
    <name type="common">Beechnut</name>
    <dbReference type="NCBI Taxonomy" id="28930"/>
    <lineage>
        <taxon>Eukaryota</taxon>
        <taxon>Viridiplantae</taxon>
        <taxon>Streptophyta</taxon>
        <taxon>Embryophyta</taxon>
        <taxon>Tracheophyta</taxon>
        <taxon>Spermatophyta</taxon>
        <taxon>Magnoliopsida</taxon>
        <taxon>eudicotyledons</taxon>
        <taxon>Gunneridae</taxon>
        <taxon>Pentapetalae</taxon>
        <taxon>rosids</taxon>
        <taxon>fabids</taxon>
        <taxon>Fagales</taxon>
        <taxon>Fagaceae</taxon>
        <taxon>Fagus</taxon>
    </lineage>
</organism>
<dbReference type="Gene3D" id="3.30.70.270">
    <property type="match status" value="2"/>
</dbReference>
<dbReference type="GO" id="GO:0006310">
    <property type="term" value="P:DNA recombination"/>
    <property type="evidence" value="ECO:0007669"/>
    <property type="project" value="UniProtKB-KW"/>
</dbReference>
<dbReference type="Pfam" id="PF24626">
    <property type="entry name" value="SH3_Tf2-1"/>
    <property type="match status" value="1"/>
</dbReference>
<dbReference type="InterPro" id="IPR000477">
    <property type="entry name" value="RT_dom"/>
</dbReference>
<evidence type="ECO:0000256" key="3">
    <source>
        <dbReference type="ARBA" id="ARBA00022695"/>
    </source>
</evidence>
<dbReference type="FunFam" id="3.30.70.270:FF:000003">
    <property type="entry name" value="Transposon Ty3-G Gag-Pol polyprotein"/>
    <property type="match status" value="1"/>
</dbReference>
<keyword evidence="9" id="KW-0460">Magnesium</keyword>
<evidence type="ECO:0000256" key="9">
    <source>
        <dbReference type="ARBA" id="ARBA00022842"/>
    </source>
</evidence>
<dbReference type="InterPro" id="IPR050951">
    <property type="entry name" value="Retrovirus_Pol_polyprotein"/>
</dbReference>
<feature type="domain" description="Reverse transcriptase RNase H-like" evidence="16">
    <location>
        <begin position="209"/>
        <end position="305"/>
    </location>
</feature>
<evidence type="ECO:0000256" key="10">
    <source>
        <dbReference type="ARBA" id="ARBA00022908"/>
    </source>
</evidence>
<dbReference type="GO" id="GO:0004190">
    <property type="term" value="F:aspartic-type endopeptidase activity"/>
    <property type="evidence" value="ECO:0007669"/>
    <property type="project" value="UniProtKB-KW"/>
</dbReference>
<evidence type="ECO:0000256" key="6">
    <source>
        <dbReference type="ARBA" id="ARBA00022750"/>
    </source>
</evidence>
<dbReference type="GO" id="GO:0015074">
    <property type="term" value="P:DNA integration"/>
    <property type="evidence" value="ECO:0007669"/>
    <property type="project" value="UniProtKB-KW"/>
</dbReference>
<keyword evidence="12" id="KW-0239">DNA-directed DNA polymerase</keyword>
<evidence type="ECO:0000256" key="7">
    <source>
        <dbReference type="ARBA" id="ARBA00022759"/>
    </source>
</evidence>
<dbReference type="InterPro" id="IPR056924">
    <property type="entry name" value="SH3_Tf2-1"/>
</dbReference>
<keyword evidence="6" id="KW-0064">Aspartyl protease</keyword>
<evidence type="ECO:0000256" key="1">
    <source>
        <dbReference type="ARBA" id="ARBA00022670"/>
    </source>
</evidence>
<dbReference type="GO" id="GO:0003964">
    <property type="term" value="F:RNA-directed DNA polymerase activity"/>
    <property type="evidence" value="ECO:0007669"/>
    <property type="project" value="UniProtKB-KW"/>
</dbReference>
<feature type="domain" description="Tf2-1-like SH3-like" evidence="18">
    <location>
        <begin position="626"/>
        <end position="674"/>
    </location>
</feature>
<feature type="domain" description="Integrase zinc-binding" evidence="17">
    <location>
        <begin position="387"/>
        <end position="443"/>
    </location>
</feature>
<dbReference type="PANTHER" id="PTHR37984:SF5">
    <property type="entry name" value="PROTEIN NYNRIN-LIKE"/>
    <property type="match status" value="1"/>
</dbReference>
<dbReference type="InterPro" id="IPR012337">
    <property type="entry name" value="RNaseH-like_sf"/>
</dbReference>
<dbReference type="AlphaFoldDB" id="A0A2N9ESJ7"/>
<sequence length="679" mass="79262">MAPAEELKELARLDQRELNKVTIRNKYPLPRIDDLFDQLRGSEVFSKIDLRSGYHQLRVKEEDIPKTAFRTRVFHEYLDSFVIVFIDDILVYSKSQEEHEEHLRIVLQILRDRKLFAKLKKCEFWMDRVVFLGHVISRDGITVDPSKIEAVVNWVRRFVEGFSCIATPLTRLTRKNAKFEWTNECERSFQELKERLVSAPVLTIPSSSSGFVIYSDASHKGLGCVLMQHGKVVAYASRQLKSYEQNYPTHDLELAAVVFALKIWRHYLYGERCEIYTDHKSLKYISTQKELNMRQRRWLELIKDYDCSINYHPGKANVVADALSRKSYGFSAALLTTQKHIINDLERLGVELMKIMEEVRGGNRLEFNISNDGALRFGNRLCVPKDSTIKREILEEAHHSPYTVHPGSTKMYRDLREVYWWNNMKREIAHFVEQCLTCQQVKVEHQRPSGLLQPLLIPEWKWENISMDFVCGLPRTSKNHDAIWVVVDRLTKFAHFIPIRMNYSLDKLAKLYVNEIVSLQKALGTKLNFSTAFHPQTDGQSERTIQILEDMLRACVLDFKGSWIDHFDLRSPICWDEVGERKILGPEIVLKTCEKIELIRERLRVAQSRQKSYVDTRRRDLEFEIGDMVFVRVAPMKGVMRFGKKGKLSPRYVGPFEILERVGPVAYKLALPPGFVWDT</sequence>
<dbReference type="Pfam" id="PF00078">
    <property type="entry name" value="RVT_1"/>
    <property type="match status" value="1"/>
</dbReference>
<keyword evidence="1" id="KW-0645">Protease</keyword>
<dbReference type="Gene3D" id="3.30.420.10">
    <property type="entry name" value="Ribonuclease H-like superfamily/Ribonuclease H"/>
    <property type="match status" value="1"/>
</dbReference>
<gene>
    <name evidence="19" type="ORF">FSB_LOCUS5720</name>
</gene>
<evidence type="ECO:0000259" key="15">
    <source>
        <dbReference type="Pfam" id="PF00078"/>
    </source>
</evidence>
<dbReference type="GO" id="GO:0003887">
    <property type="term" value="F:DNA-directed DNA polymerase activity"/>
    <property type="evidence" value="ECO:0007669"/>
    <property type="project" value="UniProtKB-KW"/>
</dbReference>
<evidence type="ECO:0008006" key="20">
    <source>
        <dbReference type="Google" id="ProtNLM"/>
    </source>
</evidence>
<evidence type="ECO:0000256" key="13">
    <source>
        <dbReference type="ARBA" id="ARBA00023125"/>
    </source>
</evidence>
<dbReference type="InterPro" id="IPR043502">
    <property type="entry name" value="DNA/RNA_pol_sf"/>
</dbReference>
<dbReference type="FunFam" id="3.30.70.270:FF:000020">
    <property type="entry name" value="Transposon Tf2-6 polyprotein-like Protein"/>
    <property type="match status" value="1"/>
</dbReference>
<dbReference type="SUPFAM" id="SSF53098">
    <property type="entry name" value="Ribonuclease H-like"/>
    <property type="match status" value="1"/>
</dbReference>
<dbReference type="GO" id="GO:0003677">
    <property type="term" value="F:DNA binding"/>
    <property type="evidence" value="ECO:0007669"/>
    <property type="project" value="UniProtKB-KW"/>
</dbReference>
<keyword evidence="8" id="KW-0378">Hydrolase</keyword>
<keyword evidence="14" id="KW-0233">DNA recombination</keyword>
<evidence type="ECO:0000259" key="16">
    <source>
        <dbReference type="Pfam" id="PF17917"/>
    </source>
</evidence>
<evidence type="ECO:0000256" key="14">
    <source>
        <dbReference type="ARBA" id="ARBA00023172"/>
    </source>
</evidence>
<dbReference type="FunFam" id="3.10.20.370:FF:000001">
    <property type="entry name" value="Retrovirus-related Pol polyprotein from transposon 17.6-like protein"/>
    <property type="match status" value="1"/>
</dbReference>
<dbReference type="InterPro" id="IPR036397">
    <property type="entry name" value="RNaseH_sf"/>
</dbReference>
<evidence type="ECO:0000256" key="12">
    <source>
        <dbReference type="ARBA" id="ARBA00022932"/>
    </source>
</evidence>
<evidence type="ECO:0000259" key="17">
    <source>
        <dbReference type="Pfam" id="PF17921"/>
    </source>
</evidence>
<evidence type="ECO:0000256" key="11">
    <source>
        <dbReference type="ARBA" id="ARBA00022918"/>
    </source>
</evidence>
<dbReference type="SUPFAM" id="SSF56672">
    <property type="entry name" value="DNA/RNA polymerases"/>
    <property type="match status" value="1"/>
</dbReference>
<feature type="domain" description="Reverse transcriptase" evidence="15">
    <location>
        <begin position="78"/>
        <end position="136"/>
    </location>
</feature>
<keyword evidence="10" id="KW-0229">DNA integration</keyword>
<evidence type="ECO:0000256" key="4">
    <source>
        <dbReference type="ARBA" id="ARBA00022722"/>
    </source>
</evidence>
<dbReference type="InterPro" id="IPR041588">
    <property type="entry name" value="Integrase_H2C2"/>
</dbReference>
<accession>A0A2N9ESJ7</accession>
<dbReference type="Pfam" id="PF17921">
    <property type="entry name" value="Integrase_H2C2"/>
    <property type="match status" value="1"/>
</dbReference>
<keyword evidence="3" id="KW-0548">Nucleotidyltransferase</keyword>
<evidence type="ECO:0000256" key="2">
    <source>
        <dbReference type="ARBA" id="ARBA00022679"/>
    </source>
</evidence>
<dbReference type="Gene3D" id="1.10.340.70">
    <property type="match status" value="1"/>
</dbReference>
<evidence type="ECO:0000259" key="18">
    <source>
        <dbReference type="Pfam" id="PF24626"/>
    </source>
</evidence>
<evidence type="ECO:0000313" key="19">
    <source>
        <dbReference type="EMBL" id="SPC77838.1"/>
    </source>
</evidence>
<dbReference type="InterPro" id="IPR043128">
    <property type="entry name" value="Rev_trsase/Diguanyl_cyclase"/>
</dbReference>
<name>A0A2N9ESJ7_FAGSY</name>
<protein>
    <recommendedName>
        <fullName evidence="20">Integrase catalytic domain-containing protein</fullName>
    </recommendedName>
</protein>
<dbReference type="Pfam" id="PF17917">
    <property type="entry name" value="RT_RNaseH"/>
    <property type="match status" value="1"/>
</dbReference>
<dbReference type="GO" id="GO:0046872">
    <property type="term" value="F:metal ion binding"/>
    <property type="evidence" value="ECO:0007669"/>
    <property type="project" value="UniProtKB-KW"/>
</dbReference>
<evidence type="ECO:0000256" key="8">
    <source>
        <dbReference type="ARBA" id="ARBA00022801"/>
    </source>
</evidence>
<dbReference type="CDD" id="cd01647">
    <property type="entry name" value="RT_LTR"/>
    <property type="match status" value="1"/>
</dbReference>
<dbReference type="PANTHER" id="PTHR37984">
    <property type="entry name" value="PROTEIN CBG26694"/>
    <property type="match status" value="1"/>
</dbReference>
<dbReference type="InterPro" id="IPR041373">
    <property type="entry name" value="RT_RNaseH"/>
</dbReference>
<dbReference type="EMBL" id="OIVN01000296">
    <property type="protein sequence ID" value="SPC77838.1"/>
    <property type="molecule type" value="Genomic_DNA"/>
</dbReference>
<reference evidence="19" key="1">
    <citation type="submission" date="2018-02" db="EMBL/GenBank/DDBJ databases">
        <authorList>
            <person name="Cohen D.B."/>
            <person name="Kent A.D."/>
        </authorList>
    </citation>
    <scope>NUCLEOTIDE SEQUENCE</scope>
</reference>
<proteinExistence type="predicted"/>
<keyword evidence="13" id="KW-0238">DNA-binding</keyword>
<keyword evidence="7" id="KW-0255">Endonuclease</keyword>
<dbReference type="GO" id="GO:0006508">
    <property type="term" value="P:proteolysis"/>
    <property type="evidence" value="ECO:0007669"/>
    <property type="project" value="UniProtKB-KW"/>
</dbReference>
<dbReference type="GO" id="GO:0004519">
    <property type="term" value="F:endonuclease activity"/>
    <property type="evidence" value="ECO:0007669"/>
    <property type="project" value="UniProtKB-KW"/>
</dbReference>
<evidence type="ECO:0000256" key="5">
    <source>
        <dbReference type="ARBA" id="ARBA00022723"/>
    </source>
</evidence>